<evidence type="ECO:0000259" key="6">
    <source>
        <dbReference type="Pfam" id="PF04234"/>
    </source>
</evidence>
<dbReference type="InterPro" id="IPR014756">
    <property type="entry name" value="Ig_E-set"/>
</dbReference>
<dbReference type="Gene3D" id="2.60.40.1220">
    <property type="match status" value="1"/>
</dbReference>
<name>A0A1I5B703_9MICO</name>
<proteinExistence type="predicted"/>
<gene>
    <name evidence="7" type="ORF">SAMN05216219_1774</name>
</gene>
<dbReference type="STRING" id="995034.SAMN05216219_1774"/>
<evidence type="ECO:0000256" key="1">
    <source>
        <dbReference type="ARBA" id="ARBA00022729"/>
    </source>
</evidence>
<evidence type="ECO:0000256" key="3">
    <source>
        <dbReference type="SAM" id="MobiDB-lite"/>
    </source>
</evidence>
<feature type="compositionally biased region" description="Low complexity" evidence="3">
    <location>
        <begin position="170"/>
        <end position="185"/>
    </location>
</feature>
<dbReference type="SUPFAM" id="SSF81296">
    <property type="entry name" value="E set domains"/>
    <property type="match status" value="1"/>
</dbReference>
<feature type="transmembrane region" description="Helical" evidence="4">
    <location>
        <begin position="197"/>
        <end position="218"/>
    </location>
</feature>
<keyword evidence="1 5" id="KW-0732">Signal</keyword>
<keyword evidence="8" id="KW-1185">Reference proteome</keyword>
<dbReference type="GO" id="GO:0005507">
    <property type="term" value="F:copper ion binding"/>
    <property type="evidence" value="ECO:0007669"/>
    <property type="project" value="InterPro"/>
</dbReference>
<evidence type="ECO:0000313" key="8">
    <source>
        <dbReference type="Proteomes" id="UP000198867"/>
    </source>
</evidence>
<dbReference type="GO" id="GO:0046688">
    <property type="term" value="P:response to copper ion"/>
    <property type="evidence" value="ECO:0007669"/>
    <property type="project" value="InterPro"/>
</dbReference>
<reference evidence="8" key="1">
    <citation type="submission" date="2016-10" db="EMBL/GenBank/DDBJ databases">
        <authorList>
            <person name="Varghese N."/>
            <person name="Submissions S."/>
        </authorList>
    </citation>
    <scope>NUCLEOTIDE SEQUENCE [LARGE SCALE GENOMIC DNA]</scope>
    <source>
        <strain evidence="8">CGMCC 1.11101</strain>
    </source>
</reference>
<keyword evidence="4" id="KW-1133">Transmembrane helix</keyword>
<keyword evidence="4" id="KW-0812">Transmembrane</keyword>
<feature type="chain" id="PRO_5011728044" description="CopC domain-containing protein" evidence="5">
    <location>
        <begin position="31"/>
        <end position="241"/>
    </location>
</feature>
<dbReference type="OrthoDB" id="5242236at2"/>
<protein>
    <recommendedName>
        <fullName evidence="6">CopC domain-containing protein</fullName>
    </recommendedName>
</protein>
<evidence type="ECO:0000313" key="7">
    <source>
        <dbReference type="EMBL" id="SFN70483.1"/>
    </source>
</evidence>
<feature type="signal peptide" evidence="5">
    <location>
        <begin position="1"/>
        <end position="30"/>
    </location>
</feature>
<dbReference type="Proteomes" id="UP000198867">
    <property type="component" value="Unassembled WGS sequence"/>
</dbReference>
<sequence length="241" mass="23622">MASFRSRPVMAGILAGIALAALVGVTPAQAHNSLVSSTPATGSVVTEQPGTFVITTSDALLDSGPDSPTTFLQVSGPGDTPLYYGDGCVTVAGASITMPVLLGEAGEYRVAWGVVSADGHPITSAASGGDIVFTWQPAGGQEIGSGFSAPPTCGQAPAASETAAPEETEAAPVVPPDTATAAPVAEPDDASTAATTILWIGLGLGVLVVAAIVVLVVVRRRAPSAEPAEAASEPGGPPAAV</sequence>
<accession>A0A1I5B703</accession>
<dbReference type="InterPro" id="IPR007348">
    <property type="entry name" value="CopC_dom"/>
</dbReference>
<keyword evidence="2" id="KW-0186">Copper</keyword>
<evidence type="ECO:0000256" key="5">
    <source>
        <dbReference type="SAM" id="SignalP"/>
    </source>
</evidence>
<evidence type="ECO:0000256" key="4">
    <source>
        <dbReference type="SAM" id="Phobius"/>
    </source>
</evidence>
<feature type="region of interest" description="Disordered" evidence="3">
    <location>
        <begin position="147"/>
        <end position="187"/>
    </location>
</feature>
<keyword evidence="4" id="KW-0472">Membrane</keyword>
<evidence type="ECO:0000256" key="2">
    <source>
        <dbReference type="ARBA" id="ARBA00023008"/>
    </source>
</evidence>
<feature type="domain" description="CopC" evidence="6">
    <location>
        <begin position="31"/>
        <end position="125"/>
    </location>
</feature>
<dbReference type="EMBL" id="FOVM01000004">
    <property type="protein sequence ID" value="SFN70483.1"/>
    <property type="molecule type" value="Genomic_DNA"/>
</dbReference>
<dbReference type="Pfam" id="PF04234">
    <property type="entry name" value="CopC"/>
    <property type="match status" value="1"/>
</dbReference>
<organism evidence="7 8">
    <name type="scientific">Mycetocola miduiensis</name>
    <dbReference type="NCBI Taxonomy" id="995034"/>
    <lineage>
        <taxon>Bacteria</taxon>
        <taxon>Bacillati</taxon>
        <taxon>Actinomycetota</taxon>
        <taxon>Actinomycetes</taxon>
        <taxon>Micrococcales</taxon>
        <taxon>Microbacteriaceae</taxon>
        <taxon>Mycetocola</taxon>
    </lineage>
</organism>
<dbReference type="RefSeq" id="WP_090710634.1">
    <property type="nucleotide sequence ID" value="NZ_FOVM01000004.1"/>
</dbReference>
<dbReference type="AlphaFoldDB" id="A0A1I5B703"/>
<dbReference type="InterPro" id="IPR014755">
    <property type="entry name" value="Cu-Rt/internalin_Ig-like"/>
</dbReference>
<dbReference type="GO" id="GO:0042597">
    <property type="term" value="C:periplasmic space"/>
    <property type="evidence" value="ECO:0007669"/>
    <property type="project" value="InterPro"/>
</dbReference>